<evidence type="ECO:0000313" key="1">
    <source>
        <dbReference type="EMBL" id="SUO91382.1"/>
    </source>
</evidence>
<dbReference type="EMBL" id="UHIA01000003">
    <property type="protein sequence ID" value="SUO91382.1"/>
    <property type="molecule type" value="Genomic_DNA"/>
</dbReference>
<dbReference type="AlphaFoldDB" id="A0A380MI01"/>
<keyword evidence="2" id="KW-1185">Reference proteome</keyword>
<reference evidence="1 2" key="1">
    <citation type="submission" date="2018-06" db="EMBL/GenBank/DDBJ databases">
        <authorList>
            <consortium name="Pathogen Informatics"/>
            <person name="Doyle S."/>
        </authorList>
    </citation>
    <scope>NUCLEOTIDE SEQUENCE [LARGE SCALE GENOMIC DNA]</scope>
    <source>
        <strain evidence="1 2">NCTC10717</strain>
    </source>
</reference>
<protein>
    <submittedName>
        <fullName evidence="1">Uncharacterized protein</fullName>
    </submittedName>
</protein>
<gene>
    <name evidence="1" type="ORF">NCTC10717_00133</name>
</gene>
<sequence>MFARSEFGLRRKIQIGEGNLLSESPQRACLSLLTFFGKAKKQRPAQRLNL</sequence>
<evidence type="ECO:0000313" key="2">
    <source>
        <dbReference type="Proteomes" id="UP000254575"/>
    </source>
</evidence>
<organism evidence="1 2">
    <name type="scientific">Suttonella indologenes</name>
    <dbReference type="NCBI Taxonomy" id="13276"/>
    <lineage>
        <taxon>Bacteria</taxon>
        <taxon>Pseudomonadati</taxon>
        <taxon>Pseudomonadota</taxon>
        <taxon>Gammaproteobacteria</taxon>
        <taxon>Cardiobacteriales</taxon>
        <taxon>Cardiobacteriaceae</taxon>
        <taxon>Suttonella</taxon>
    </lineage>
</organism>
<proteinExistence type="predicted"/>
<dbReference type="Proteomes" id="UP000254575">
    <property type="component" value="Unassembled WGS sequence"/>
</dbReference>
<accession>A0A380MI01</accession>
<dbReference type="RefSeq" id="WP_172459348.1">
    <property type="nucleotide sequence ID" value="NZ_UHIA01000003.1"/>
</dbReference>
<name>A0A380MI01_9GAMM</name>